<feature type="transmembrane region" description="Helical" evidence="1">
    <location>
        <begin position="188"/>
        <end position="208"/>
    </location>
</feature>
<dbReference type="AlphaFoldDB" id="A0A2H3B5J7"/>
<organism evidence="3 4">
    <name type="scientific">Armillaria solidipes</name>
    <dbReference type="NCBI Taxonomy" id="1076256"/>
    <lineage>
        <taxon>Eukaryota</taxon>
        <taxon>Fungi</taxon>
        <taxon>Dikarya</taxon>
        <taxon>Basidiomycota</taxon>
        <taxon>Agaricomycotina</taxon>
        <taxon>Agaricomycetes</taxon>
        <taxon>Agaricomycetidae</taxon>
        <taxon>Agaricales</taxon>
        <taxon>Marasmiineae</taxon>
        <taxon>Physalacriaceae</taxon>
        <taxon>Armillaria</taxon>
    </lineage>
</organism>
<accession>A0A2H3B5J7</accession>
<keyword evidence="1" id="KW-1133">Transmembrane helix</keyword>
<sequence>MFISSICGHITLKSAGLIALADLSTVAVRTALTGTSSYLDALVLAPGMHQQQSAVNVNDGELPLAGSIITEYVFRVENPATVNYLRHISRTGKLVTAWVSSKPSRHCNSFTNPFSDVETPLHNYPLFVAGVRAALLYLLCPLLIIIVLILLGTIRDCWALGVLTMVMLSRLINVAVIKRRRKKEQGAYGDLLVSFAIGFATLLVYVSAALAGNASTVGNLHILCLLLCSAALLSLCNSSTQCLQMFNRIVRKCGEEEYEHRLEMVKDLVRTSRKGDWAVHMDLIKRDEWWYFG</sequence>
<evidence type="ECO:0000256" key="2">
    <source>
        <dbReference type="SAM" id="SignalP"/>
    </source>
</evidence>
<keyword evidence="2" id="KW-0732">Signal</keyword>
<dbReference type="EMBL" id="KZ293495">
    <property type="protein sequence ID" value="PBK59877.1"/>
    <property type="molecule type" value="Genomic_DNA"/>
</dbReference>
<evidence type="ECO:0000313" key="4">
    <source>
        <dbReference type="Proteomes" id="UP000218334"/>
    </source>
</evidence>
<keyword evidence="1" id="KW-0812">Transmembrane</keyword>
<protein>
    <submittedName>
        <fullName evidence="3">Uncharacterized protein</fullName>
    </submittedName>
</protein>
<keyword evidence="1" id="KW-0472">Membrane</keyword>
<feature type="transmembrane region" description="Helical" evidence="1">
    <location>
        <begin position="220"/>
        <end position="238"/>
    </location>
</feature>
<evidence type="ECO:0000313" key="3">
    <source>
        <dbReference type="EMBL" id="PBK59877.1"/>
    </source>
</evidence>
<dbReference type="STRING" id="1076256.A0A2H3B5J7"/>
<proteinExistence type="predicted"/>
<reference evidence="4" key="1">
    <citation type="journal article" date="2017" name="Nat. Ecol. Evol.">
        <title>Genome expansion and lineage-specific genetic innovations in the forest pathogenic fungi Armillaria.</title>
        <authorList>
            <person name="Sipos G."/>
            <person name="Prasanna A.N."/>
            <person name="Walter M.C."/>
            <person name="O'Connor E."/>
            <person name="Balint B."/>
            <person name="Krizsan K."/>
            <person name="Kiss B."/>
            <person name="Hess J."/>
            <person name="Varga T."/>
            <person name="Slot J."/>
            <person name="Riley R."/>
            <person name="Boka B."/>
            <person name="Rigling D."/>
            <person name="Barry K."/>
            <person name="Lee J."/>
            <person name="Mihaltcheva S."/>
            <person name="LaButti K."/>
            <person name="Lipzen A."/>
            <person name="Waldron R."/>
            <person name="Moloney N.M."/>
            <person name="Sperisen C."/>
            <person name="Kredics L."/>
            <person name="Vagvoelgyi C."/>
            <person name="Patrignani A."/>
            <person name="Fitzpatrick D."/>
            <person name="Nagy I."/>
            <person name="Doyle S."/>
            <person name="Anderson J.B."/>
            <person name="Grigoriev I.V."/>
            <person name="Gueldener U."/>
            <person name="Muensterkoetter M."/>
            <person name="Nagy L.G."/>
        </authorList>
    </citation>
    <scope>NUCLEOTIDE SEQUENCE [LARGE SCALE GENOMIC DNA]</scope>
    <source>
        <strain evidence="4">28-4</strain>
    </source>
</reference>
<feature type="chain" id="PRO_5013971116" evidence="2">
    <location>
        <begin position="16"/>
        <end position="293"/>
    </location>
</feature>
<keyword evidence="4" id="KW-1185">Reference proteome</keyword>
<gene>
    <name evidence="3" type="ORF">ARMSODRAFT_991032</name>
</gene>
<feature type="signal peptide" evidence="2">
    <location>
        <begin position="1"/>
        <end position="15"/>
    </location>
</feature>
<evidence type="ECO:0000256" key="1">
    <source>
        <dbReference type="SAM" id="Phobius"/>
    </source>
</evidence>
<name>A0A2H3B5J7_9AGAR</name>
<feature type="transmembrane region" description="Helical" evidence="1">
    <location>
        <begin position="134"/>
        <end position="152"/>
    </location>
</feature>
<dbReference type="Proteomes" id="UP000218334">
    <property type="component" value="Unassembled WGS sequence"/>
</dbReference>
<feature type="transmembrane region" description="Helical" evidence="1">
    <location>
        <begin position="158"/>
        <end position="176"/>
    </location>
</feature>